<evidence type="ECO:0000256" key="1">
    <source>
        <dbReference type="SAM" id="Phobius"/>
    </source>
</evidence>
<dbReference type="AlphaFoldDB" id="A0A7S0AGL7"/>
<keyword evidence="1" id="KW-0472">Membrane</keyword>
<feature type="transmembrane region" description="Helical" evidence="1">
    <location>
        <begin position="51"/>
        <end position="72"/>
    </location>
</feature>
<feature type="transmembrane region" description="Helical" evidence="1">
    <location>
        <begin position="110"/>
        <end position="127"/>
    </location>
</feature>
<proteinExistence type="predicted"/>
<keyword evidence="1" id="KW-0812">Transmembrane</keyword>
<name>A0A7S0AGL7_9STRA</name>
<keyword evidence="1" id="KW-1133">Transmembrane helix</keyword>
<evidence type="ECO:0000313" key="2">
    <source>
        <dbReference type="EMBL" id="CAD8363222.1"/>
    </source>
</evidence>
<gene>
    <name evidence="2" type="ORF">MPOL1434_LOCUS2336</name>
</gene>
<sequence>MGALKHVVLPLCTIAHLFAIGVFLVNGKEYMADLLEWPRKTIELTPIERHLLGAGFTFHVVLTINNIAAIIVENAHYRAMATFLELVLYSLDLADAMYENKLLSGDKLFTLVPLTTMTVVAILGLVIHSQEPGFFTKDKNAKKTK</sequence>
<reference evidence="2" key="1">
    <citation type="submission" date="2021-01" db="EMBL/GenBank/DDBJ databases">
        <authorList>
            <person name="Corre E."/>
            <person name="Pelletier E."/>
            <person name="Niang G."/>
            <person name="Scheremetjew M."/>
            <person name="Finn R."/>
            <person name="Kale V."/>
            <person name="Holt S."/>
            <person name="Cochrane G."/>
            <person name="Meng A."/>
            <person name="Brown T."/>
            <person name="Cohen L."/>
        </authorList>
    </citation>
    <scope>NUCLEOTIDE SEQUENCE</scope>
    <source>
        <strain evidence="2">CCMP3303</strain>
    </source>
</reference>
<dbReference type="EMBL" id="HBEJ01004004">
    <property type="protein sequence ID" value="CAD8363222.1"/>
    <property type="molecule type" value="Transcribed_RNA"/>
</dbReference>
<organism evidence="2">
    <name type="scientific">Minutocellus polymorphus</name>
    <dbReference type="NCBI Taxonomy" id="265543"/>
    <lineage>
        <taxon>Eukaryota</taxon>
        <taxon>Sar</taxon>
        <taxon>Stramenopiles</taxon>
        <taxon>Ochrophyta</taxon>
        <taxon>Bacillariophyta</taxon>
        <taxon>Mediophyceae</taxon>
        <taxon>Cymatosirophycidae</taxon>
        <taxon>Cymatosirales</taxon>
        <taxon>Cymatosiraceae</taxon>
        <taxon>Minutocellus</taxon>
    </lineage>
</organism>
<protein>
    <submittedName>
        <fullName evidence="2">Uncharacterized protein</fullName>
    </submittedName>
</protein>
<accession>A0A7S0AGL7</accession>